<dbReference type="InterPro" id="IPR046953">
    <property type="entry name" value="Spore_GerAC-like_C"/>
</dbReference>
<dbReference type="PANTHER" id="PTHR35789">
    <property type="entry name" value="SPORE GERMINATION PROTEIN B3"/>
    <property type="match status" value="1"/>
</dbReference>
<evidence type="ECO:0000256" key="7">
    <source>
        <dbReference type="ARBA" id="ARBA00023288"/>
    </source>
</evidence>
<comment type="similarity">
    <text evidence="2">Belongs to the GerABKC lipoprotein family.</text>
</comment>
<evidence type="ECO:0000259" key="10">
    <source>
        <dbReference type="Pfam" id="PF25198"/>
    </source>
</evidence>
<keyword evidence="7" id="KW-0449">Lipoprotein</keyword>
<evidence type="ECO:0000256" key="8">
    <source>
        <dbReference type="SAM" id="SignalP"/>
    </source>
</evidence>
<dbReference type="InterPro" id="IPR038501">
    <property type="entry name" value="Spore_GerAC_C_sf"/>
</dbReference>
<gene>
    <name evidence="11" type="ORF">BC6307_22105</name>
</gene>
<reference evidence="11 12" key="1">
    <citation type="submission" date="2016-12" db="EMBL/GenBank/DDBJ databases">
        <title>The whole genome sequencing and assembly of Bacillus cohnii DSM 6307T strain.</title>
        <authorList>
            <person name="Lee Y.-J."/>
            <person name="Yi H."/>
            <person name="Bahn Y.-S."/>
            <person name="Kim J.F."/>
            <person name="Lee D.-W."/>
        </authorList>
    </citation>
    <scope>NUCLEOTIDE SEQUENCE [LARGE SCALE GENOMIC DNA]</scope>
    <source>
        <strain evidence="11 12">DSM 6307</strain>
    </source>
</reference>
<feature type="domain" description="Spore germination protein N-terminal" evidence="10">
    <location>
        <begin position="24"/>
        <end position="200"/>
    </location>
</feature>
<dbReference type="GO" id="GO:0009847">
    <property type="term" value="P:spore germination"/>
    <property type="evidence" value="ECO:0007669"/>
    <property type="project" value="InterPro"/>
</dbReference>
<evidence type="ECO:0000256" key="1">
    <source>
        <dbReference type="ARBA" id="ARBA00004635"/>
    </source>
</evidence>
<dbReference type="RefSeq" id="WP_066421787.1">
    <property type="nucleotide sequence ID" value="NZ_CP018866.1"/>
</dbReference>
<name>A0A223KWC2_9BACI</name>
<dbReference type="Gene3D" id="6.20.190.10">
    <property type="entry name" value="Nutrient germinant receptor protein C, domain 1"/>
    <property type="match status" value="1"/>
</dbReference>
<dbReference type="NCBIfam" id="TIGR02887">
    <property type="entry name" value="spore_ger_x_C"/>
    <property type="match status" value="1"/>
</dbReference>
<dbReference type="Pfam" id="PF05504">
    <property type="entry name" value="Spore_GerAC"/>
    <property type="match status" value="1"/>
</dbReference>
<proteinExistence type="inferred from homology"/>
<dbReference type="PROSITE" id="PS51257">
    <property type="entry name" value="PROKAR_LIPOPROTEIN"/>
    <property type="match status" value="1"/>
</dbReference>
<dbReference type="Proteomes" id="UP000215224">
    <property type="component" value="Chromosome"/>
</dbReference>
<keyword evidence="3" id="KW-0309">Germination</keyword>
<protein>
    <recommendedName>
        <fullName evidence="13">Ger(X)C family spore germination protein</fullName>
    </recommendedName>
</protein>
<dbReference type="STRING" id="1314751.GCA_001591425_04918"/>
<dbReference type="Pfam" id="PF25198">
    <property type="entry name" value="Spore_GerAC_N"/>
    <property type="match status" value="1"/>
</dbReference>
<evidence type="ECO:0000256" key="4">
    <source>
        <dbReference type="ARBA" id="ARBA00022729"/>
    </source>
</evidence>
<dbReference type="KEGG" id="bcoh:BC6307_22105"/>
<dbReference type="GO" id="GO:0016020">
    <property type="term" value="C:membrane"/>
    <property type="evidence" value="ECO:0007669"/>
    <property type="project" value="UniProtKB-SubCell"/>
</dbReference>
<keyword evidence="4 8" id="KW-0732">Signal</keyword>
<sequence length="401" mass="44745">MIRRSFKLSIPIIICFLLTSCWNAREITDLSIISAVGVDKTEDGKFNVSFQIINAGDVATGQEGASRNTSPTVVYSEQGDTLFEAIRRATKKISRRIYFPHTNVVIIGEEIAREDGVKAFLDWFERDHEFRTNVDLVIARGSRAEDVLKVQTSIERVPAKKIVTEIATTERSWGGAIVSQIGEVISDLMSDGKEVVITGVHLIGDIQEGSNGENLMKSVLPSWIEVSGIGLFKEGNLIHWLDGRDARGYNWVVDNVTSTVVNLDCEARPGGNIAIELIRSRTIIETEIHNGAPIVNMSVTGEGNIGELSCPIDLLEPTNILKLEKQLNEEIKGEIERTVNIIQELGIDSFGFGSEFHRQHPKEWKELKNNWDEIFPTVKVNVEVDGFIRRTGMNNNNFLIQ</sequence>
<evidence type="ECO:0008006" key="13">
    <source>
        <dbReference type="Google" id="ProtNLM"/>
    </source>
</evidence>
<evidence type="ECO:0000313" key="12">
    <source>
        <dbReference type="Proteomes" id="UP000215224"/>
    </source>
</evidence>
<evidence type="ECO:0000256" key="6">
    <source>
        <dbReference type="ARBA" id="ARBA00023139"/>
    </source>
</evidence>
<accession>A0A223KWC2</accession>
<dbReference type="PANTHER" id="PTHR35789:SF1">
    <property type="entry name" value="SPORE GERMINATION PROTEIN B3"/>
    <property type="match status" value="1"/>
</dbReference>
<dbReference type="InterPro" id="IPR057336">
    <property type="entry name" value="GerAC_N"/>
</dbReference>
<dbReference type="EMBL" id="CP018866">
    <property type="protein sequence ID" value="AST93771.1"/>
    <property type="molecule type" value="Genomic_DNA"/>
</dbReference>
<evidence type="ECO:0000256" key="5">
    <source>
        <dbReference type="ARBA" id="ARBA00023136"/>
    </source>
</evidence>
<dbReference type="Gene3D" id="3.30.300.210">
    <property type="entry name" value="Nutrient germinant receptor protein C, domain 3"/>
    <property type="match status" value="1"/>
</dbReference>
<feature type="chain" id="PRO_5039727892" description="Ger(X)C family spore germination protein" evidence="8">
    <location>
        <begin position="25"/>
        <end position="401"/>
    </location>
</feature>
<keyword evidence="5" id="KW-0472">Membrane</keyword>
<dbReference type="AlphaFoldDB" id="A0A223KWC2"/>
<evidence type="ECO:0000256" key="2">
    <source>
        <dbReference type="ARBA" id="ARBA00007886"/>
    </source>
</evidence>
<feature type="signal peptide" evidence="8">
    <location>
        <begin position="1"/>
        <end position="24"/>
    </location>
</feature>
<comment type="subcellular location">
    <subcellularLocation>
        <location evidence="1">Membrane</location>
        <topology evidence="1">Lipid-anchor</topology>
    </subcellularLocation>
</comment>
<organism evidence="11 12">
    <name type="scientific">Sutcliffiella cohnii</name>
    <dbReference type="NCBI Taxonomy" id="33932"/>
    <lineage>
        <taxon>Bacteria</taxon>
        <taxon>Bacillati</taxon>
        <taxon>Bacillota</taxon>
        <taxon>Bacilli</taxon>
        <taxon>Bacillales</taxon>
        <taxon>Bacillaceae</taxon>
        <taxon>Sutcliffiella</taxon>
    </lineage>
</organism>
<keyword evidence="6" id="KW-0564">Palmitate</keyword>
<keyword evidence="12" id="KW-1185">Reference proteome</keyword>
<evidence type="ECO:0000313" key="11">
    <source>
        <dbReference type="EMBL" id="AST93771.1"/>
    </source>
</evidence>
<evidence type="ECO:0000256" key="3">
    <source>
        <dbReference type="ARBA" id="ARBA00022544"/>
    </source>
</evidence>
<evidence type="ECO:0000259" key="9">
    <source>
        <dbReference type="Pfam" id="PF05504"/>
    </source>
</evidence>
<dbReference type="InterPro" id="IPR008844">
    <property type="entry name" value="Spore_GerAC-like"/>
</dbReference>
<feature type="domain" description="Spore germination GerAC-like C-terminal" evidence="9">
    <location>
        <begin position="227"/>
        <end position="392"/>
    </location>
</feature>